<sequence length="85" mass="8764">MKRATSTALGEAVIALLCVIGAVLSWGNGVVTTTFAPIGDLPAFDSTRYVAPWLVLAAFLVCVAGLLVIDGAARVVRSKGQTAFN</sequence>
<feature type="transmembrane region" description="Helical" evidence="1">
    <location>
        <begin position="12"/>
        <end position="38"/>
    </location>
</feature>
<protein>
    <submittedName>
        <fullName evidence="2">Uncharacterized protein</fullName>
    </submittedName>
</protein>
<keyword evidence="1" id="KW-1133">Transmembrane helix</keyword>
<evidence type="ECO:0000256" key="1">
    <source>
        <dbReference type="SAM" id="Phobius"/>
    </source>
</evidence>
<organism evidence="2 3">
    <name type="scientific">Nocardia aurea</name>
    <dbReference type="NCBI Taxonomy" id="2144174"/>
    <lineage>
        <taxon>Bacteria</taxon>
        <taxon>Bacillati</taxon>
        <taxon>Actinomycetota</taxon>
        <taxon>Actinomycetes</taxon>
        <taxon>Mycobacteriales</taxon>
        <taxon>Nocardiaceae</taxon>
        <taxon>Nocardia</taxon>
    </lineage>
</organism>
<name>A0ABV3FWY6_9NOCA</name>
<dbReference type="EMBL" id="JBFAKC010000008">
    <property type="protein sequence ID" value="MEV0709929.1"/>
    <property type="molecule type" value="Genomic_DNA"/>
</dbReference>
<proteinExistence type="predicted"/>
<reference evidence="2 3" key="1">
    <citation type="submission" date="2024-06" db="EMBL/GenBank/DDBJ databases">
        <title>The Natural Products Discovery Center: Release of the First 8490 Sequenced Strains for Exploring Actinobacteria Biosynthetic Diversity.</title>
        <authorList>
            <person name="Kalkreuter E."/>
            <person name="Kautsar S.A."/>
            <person name="Yang D."/>
            <person name="Bader C.D."/>
            <person name="Teijaro C.N."/>
            <person name="Fluegel L."/>
            <person name="Davis C.M."/>
            <person name="Simpson J.R."/>
            <person name="Lauterbach L."/>
            <person name="Steele A.D."/>
            <person name="Gui C."/>
            <person name="Meng S."/>
            <person name="Li G."/>
            <person name="Viehrig K."/>
            <person name="Ye F."/>
            <person name="Su P."/>
            <person name="Kiefer A.F."/>
            <person name="Nichols A."/>
            <person name="Cepeda A.J."/>
            <person name="Yan W."/>
            <person name="Fan B."/>
            <person name="Jiang Y."/>
            <person name="Adhikari A."/>
            <person name="Zheng C.-J."/>
            <person name="Schuster L."/>
            <person name="Cowan T.M."/>
            <person name="Smanski M.J."/>
            <person name="Chevrette M.G."/>
            <person name="De Carvalho L.P.S."/>
            <person name="Shen B."/>
        </authorList>
    </citation>
    <scope>NUCLEOTIDE SEQUENCE [LARGE SCALE GENOMIC DNA]</scope>
    <source>
        <strain evidence="2 3">NPDC050403</strain>
    </source>
</reference>
<keyword evidence="1" id="KW-0812">Transmembrane</keyword>
<dbReference type="RefSeq" id="WP_355091977.1">
    <property type="nucleotide sequence ID" value="NZ_JBEXKW010000178.1"/>
</dbReference>
<keyword evidence="1" id="KW-0472">Membrane</keyword>
<feature type="transmembrane region" description="Helical" evidence="1">
    <location>
        <begin position="50"/>
        <end position="69"/>
    </location>
</feature>
<evidence type="ECO:0000313" key="3">
    <source>
        <dbReference type="Proteomes" id="UP001551695"/>
    </source>
</evidence>
<comment type="caution">
    <text evidence="2">The sequence shown here is derived from an EMBL/GenBank/DDBJ whole genome shotgun (WGS) entry which is preliminary data.</text>
</comment>
<gene>
    <name evidence="2" type="ORF">AB0I48_20400</name>
</gene>
<dbReference type="Proteomes" id="UP001551695">
    <property type="component" value="Unassembled WGS sequence"/>
</dbReference>
<accession>A0ABV3FWY6</accession>
<evidence type="ECO:0000313" key="2">
    <source>
        <dbReference type="EMBL" id="MEV0709929.1"/>
    </source>
</evidence>
<keyword evidence="3" id="KW-1185">Reference proteome</keyword>